<keyword evidence="3" id="KW-1185">Reference proteome</keyword>
<protein>
    <submittedName>
        <fullName evidence="2">Uncharacterized protein</fullName>
    </submittedName>
</protein>
<dbReference type="EMBL" id="JAYKXN010000001">
    <property type="protein sequence ID" value="KAK7320053.1"/>
    <property type="molecule type" value="Genomic_DNA"/>
</dbReference>
<evidence type="ECO:0000313" key="2">
    <source>
        <dbReference type="EMBL" id="KAK7320053.1"/>
    </source>
</evidence>
<evidence type="ECO:0000313" key="3">
    <source>
        <dbReference type="Proteomes" id="UP001359559"/>
    </source>
</evidence>
<gene>
    <name evidence="2" type="ORF">RJT34_04783</name>
</gene>
<comment type="caution">
    <text evidence="2">The sequence shown here is derived from an EMBL/GenBank/DDBJ whole genome shotgun (WGS) entry which is preliminary data.</text>
</comment>
<accession>A0AAN9KPR1</accession>
<dbReference type="Proteomes" id="UP001359559">
    <property type="component" value="Unassembled WGS sequence"/>
</dbReference>
<dbReference type="AlphaFoldDB" id="A0AAN9KPR1"/>
<keyword evidence="1" id="KW-0812">Transmembrane</keyword>
<evidence type="ECO:0000256" key="1">
    <source>
        <dbReference type="SAM" id="Phobius"/>
    </source>
</evidence>
<reference evidence="2 3" key="1">
    <citation type="submission" date="2024-01" db="EMBL/GenBank/DDBJ databases">
        <title>The genomes of 5 underutilized Papilionoideae crops provide insights into root nodulation and disease resistance.</title>
        <authorList>
            <person name="Yuan L."/>
        </authorList>
    </citation>
    <scope>NUCLEOTIDE SEQUENCE [LARGE SCALE GENOMIC DNA]</scope>
    <source>
        <strain evidence="2">LY-2023</strain>
        <tissue evidence="2">Leaf</tissue>
    </source>
</reference>
<keyword evidence="1" id="KW-0472">Membrane</keyword>
<keyword evidence="1" id="KW-1133">Transmembrane helix</keyword>
<sequence>MLAHYRQLKQRRFCVISSSSQHLAWCCPCCSSFVLHLLLCSTIILFSLPTLVHHLFSKSTIAHLYATLQ</sequence>
<proteinExistence type="predicted"/>
<name>A0AAN9KPR1_CLITE</name>
<feature type="transmembrane region" description="Helical" evidence="1">
    <location>
        <begin position="36"/>
        <end position="56"/>
    </location>
</feature>
<organism evidence="2 3">
    <name type="scientific">Clitoria ternatea</name>
    <name type="common">Butterfly pea</name>
    <dbReference type="NCBI Taxonomy" id="43366"/>
    <lineage>
        <taxon>Eukaryota</taxon>
        <taxon>Viridiplantae</taxon>
        <taxon>Streptophyta</taxon>
        <taxon>Embryophyta</taxon>
        <taxon>Tracheophyta</taxon>
        <taxon>Spermatophyta</taxon>
        <taxon>Magnoliopsida</taxon>
        <taxon>eudicotyledons</taxon>
        <taxon>Gunneridae</taxon>
        <taxon>Pentapetalae</taxon>
        <taxon>rosids</taxon>
        <taxon>fabids</taxon>
        <taxon>Fabales</taxon>
        <taxon>Fabaceae</taxon>
        <taxon>Papilionoideae</taxon>
        <taxon>50 kb inversion clade</taxon>
        <taxon>NPAAA clade</taxon>
        <taxon>indigoferoid/millettioid clade</taxon>
        <taxon>Phaseoleae</taxon>
        <taxon>Clitoria</taxon>
    </lineage>
</organism>